<evidence type="ECO:0000313" key="4">
    <source>
        <dbReference type="EMBL" id="AZQ74422.1"/>
    </source>
</evidence>
<evidence type="ECO:0000256" key="2">
    <source>
        <dbReference type="SAM" id="MobiDB-lite"/>
    </source>
</evidence>
<dbReference type="InterPro" id="IPR036291">
    <property type="entry name" value="NAD(P)-bd_dom_sf"/>
</dbReference>
<dbReference type="InterPro" id="IPR001509">
    <property type="entry name" value="Epimerase_deHydtase"/>
</dbReference>
<comment type="similarity">
    <text evidence="1">Belongs to the NAD(P)-dependent epimerase/dehydratase family.</text>
</comment>
<dbReference type="OrthoDB" id="9801785at2"/>
<feature type="region of interest" description="Disordered" evidence="2">
    <location>
        <begin position="1"/>
        <end position="25"/>
    </location>
</feature>
<dbReference type="Pfam" id="PF01370">
    <property type="entry name" value="Epimerase"/>
    <property type="match status" value="1"/>
</dbReference>
<accession>A0A3S9PPV0</accession>
<dbReference type="PANTHER" id="PTHR43000">
    <property type="entry name" value="DTDP-D-GLUCOSE 4,6-DEHYDRATASE-RELATED"/>
    <property type="match status" value="1"/>
</dbReference>
<dbReference type="Proteomes" id="UP000267900">
    <property type="component" value="Chromosome"/>
</dbReference>
<organism evidence="4 5">
    <name type="scientific">Streptomyces luteoverticillatus</name>
    <name type="common">Streptoverticillium luteoverticillatus</name>
    <dbReference type="NCBI Taxonomy" id="66425"/>
    <lineage>
        <taxon>Bacteria</taxon>
        <taxon>Bacillati</taxon>
        <taxon>Actinomycetota</taxon>
        <taxon>Actinomycetes</taxon>
        <taxon>Kitasatosporales</taxon>
        <taxon>Streptomycetaceae</taxon>
        <taxon>Streptomyces</taxon>
    </lineage>
</organism>
<evidence type="ECO:0000313" key="5">
    <source>
        <dbReference type="Proteomes" id="UP000267900"/>
    </source>
</evidence>
<evidence type="ECO:0000259" key="3">
    <source>
        <dbReference type="Pfam" id="PF01370"/>
    </source>
</evidence>
<name>A0A3S9PPV0_STRLT</name>
<dbReference type="SUPFAM" id="SSF51735">
    <property type="entry name" value="NAD(P)-binding Rossmann-fold domains"/>
    <property type="match status" value="1"/>
</dbReference>
<feature type="domain" description="NAD-dependent epimerase/dehydratase" evidence="3">
    <location>
        <begin position="31"/>
        <end position="258"/>
    </location>
</feature>
<dbReference type="AlphaFoldDB" id="A0A3S9PPV0"/>
<dbReference type="EMBL" id="CP034587">
    <property type="protein sequence ID" value="AZQ74422.1"/>
    <property type="molecule type" value="Genomic_DNA"/>
</dbReference>
<evidence type="ECO:0000256" key="1">
    <source>
        <dbReference type="ARBA" id="ARBA00007637"/>
    </source>
</evidence>
<sequence>MALPADRDSRRSGPGVRPHHPPHPQGDLMRALVTGGSGFIGRHVARRFHEEGHEVLVVDTRWTPDDPFPGAALSVTARRELTDLFASWRPDVVLHLAGVADARAVLADPVTAMDVNVTGTTVVLDAAAASGVSRVVLAGSCWVYNAMRIEAIDEDEPFLPTGAGHFYTTSMIAKELLARDYARLHGLASTVLRYSPIYGPGMWPGLVVSAFLRAAAEGRELTVFGDGSERRAFLHVHDLADAFHRATAPIAAGQVYNLEGPEIITTGELAERVSALFGGVPITYREEPTRRGELVYSQRFVSTAKARAQLGWAPRITIDEGLRMELEHRTDRSGTAEVGGR</sequence>
<keyword evidence="5" id="KW-1185">Reference proteome</keyword>
<proteinExistence type="inferred from homology"/>
<gene>
    <name evidence="4" type="ORF">EKH77_27290</name>
</gene>
<protein>
    <submittedName>
        <fullName evidence="4">NAD(P)-dependent oxidoreductase</fullName>
    </submittedName>
</protein>
<feature type="compositionally biased region" description="Basic and acidic residues" evidence="2">
    <location>
        <begin position="1"/>
        <end position="11"/>
    </location>
</feature>
<reference evidence="4 5" key="1">
    <citation type="submission" date="2018-12" db="EMBL/GenBank/DDBJ databases">
        <title>The whole draft genome of Streptomyce luteoverticillatus CGMCC 15060.</title>
        <authorList>
            <person name="Feng Z."/>
            <person name="Chen G."/>
            <person name="Zhang J."/>
            <person name="Zhu H."/>
            <person name="Yu X."/>
            <person name="Zhang W."/>
            <person name="Zhang X."/>
        </authorList>
    </citation>
    <scope>NUCLEOTIDE SEQUENCE [LARGE SCALE GENOMIC DNA]</scope>
    <source>
        <strain evidence="4 5">CGMCC 15060</strain>
    </source>
</reference>
<dbReference type="Gene3D" id="3.40.50.720">
    <property type="entry name" value="NAD(P)-binding Rossmann-like Domain"/>
    <property type="match status" value="1"/>
</dbReference>